<protein>
    <submittedName>
        <fullName evidence="3">Uncharacterized protein</fullName>
    </submittedName>
</protein>
<dbReference type="PANTHER" id="PTHR45830:SF15">
    <property type="entry name" value="SERPENTINE RECEPTOR, CLASS I"/>
    <property type="match status" value="1"/>
</dbReference>
<evidence type="ECO:0000313" key="3">
    <source>
        <dbReference type="WBParaSite" id="PDA_v2.g8182.t1"/>
    </source>
</evidence>
<feature type="transmembrane region" description="Helical" evidence="1">
    <location>
        <begin position="7"/>
        <end position="31"/>
    </location>
</feature>
<reference evidence="3" key="1">
    <citation type="submission" date="2022-11" db="UniProtKB">
        <authorList>
            <consortium name="WormBaseParasite"/>
        </authorList>
    </citation>
    <scope>IDENTIFICATION</scope>
</reference>
<name>A0A914R167_9BILA</name>
<dbReference type="InterPro" id="IPR019422">
    <property type="entry name" value="7TM_GPCR_serpentine_rcpt_Srh"/>
</dbReference>
<dbReference type="Proteomes" id="UP000887578">
    <property type="component" value="Unplaced"/>
</dbReference>
<keyword evidence="1" id="KW-1133">Transmembrane helix</keyword>
<keyword evidence="1" id="KW-0472">Membrane</keyword>
<feature type="transmembrane region" description="Helical" evidence="1">
    <location>
        <begin position="90"/>
        <end position="112"/>
    </location>
</feature>
<feature type="transmembrane region" description="Helical" evidence="1">
    <location>
        <begin position="51"/>
        <end position="78"/>
    </location>
</feature>
<organism evidence="2 3">
    <name type="scientific">Panagrolaimus davidi</name>
    <dbReference type="NCBI Taxonomy" id="227884"/>
    <lineage>
        <taxon>Eukaryota</taxon>
        <taxon>Metazoa</taxon>
        <taxon>Ecdysozoa</taxon>
        <taxon>Nematoda</taxon>
        <taxon>Chromadorea</taxon>
        <taxon>Rhabditida</taxon>
        <taxon>Tylenchina</taxon>
        <taxon>Panagrolaimomorpha</taxon>
        <taxon>Panagrolaimoidea</taxon>
        <taxon>Panagrolaimidae</taxon>
        <taxon>Panagrolaimus</taxon>
    </lineage>
</organism>
<proteinExistence type="predicted"/>
<dbReference type="PANTHER" id="PTHR45830">
    <property type="entry name" value="SERPENTINE RECEPTOR, CLASS I"/>
    <property type="match status" value="1"/>
</dbReference>
<feature type="transmembrane region" description="Helical" evidence="1">
    <location>
        <begin position="235"/>
        <end position="255"/>
    </location>
</feature>
<keyword evidence="2" id="KW-1185">Reference proteome</keyword>
<accession>A0A914R167</accession>
<dbReference type="WBParaSite" id="PDA_v2.g8182.t1">
    <property type="protein sequence ID" value="PDA_v2.g8182.t1"/>
    <property type="gene ID" value="PDA_v2.g8182"/>
</dbReference>
<sequence length="304" mass="34743">MGTYKYYLLNISFWSFILDIYTDIFYTPILLSPTTALCSEGILKEFKDITVLHLPIFAILLGCCGASCLVAMIFRFFSITSSVNKLHSKTGFTVLALLHLVGLPAGIGYIYIQSEKNDKLIIMQKNYPTIYEFYQKHTCTATLSDTLAFKIVLIIAFLTFGSIGIVYGYFCHRTGRSLRVSKNVMSHRTYIMHVKMYLLLLYQSFLPLGCLAIPTMLAMFLGYIGYEDTRYINPWFFQIVTMHSMLNSIGIICFVDAYRKAFYKKFFVCKKHNTSRSLFTNVVLSGHDLASHHRTTHPLSPPAF</sequence>
<feature type="transmembrane region" description="Helical" evidence="1">
    <location>
        <begin position="147"/>
        <end position="170"/>
    </location>
</feature>
<feature type="transmembrane region" description="Helical" evidence="1">
    <location>
        <begin position="197"/>
        <end position="223"/>
    </location>
</feature>
<evidence type="ECO:0000256" key="1">
    <source>
        <dbReference type="SAM" id="Phobius"/>
    </source>
</evidence>
<dbReference type="SUPFAM" id="SSF81321">
    <property type="entry name" value="Family A G protein-coupled receptor-like"/>
    <property type="match status" value="1"/>
</dbReference>
<dbReference type="Pfam" id="PF10318">
    <property type="entry name" value="7TM_GPCR_Srh"/>
    <property type="match status" value="1"/>
</dbReference>
<dbReference type="AlphaFoldDB" id="A0A914R167"/>
<keyword evidence="1" id="KW-0812">Transmembrane</keyword>
<evidence type="ECO:0000313" key="2">
    <source>
        <dbReference type="Proteomes" id="UP000887578"/>
    </source>
</evidence>